<evidence type="ECO:0000259" key="7">
    <source>
        <dbReference type="PROSITE" id="PS50888"/>
    </source>
</evidence>
<dbReference type="Pfam" id="PF00010">
    <property type="entry name" value="HLH"/>
    <property type="match status" value="1"/>
</dbReference>
<dbReference type="GO" id="GO:0005634">
    <property type="term" value="C:nucleus"/>
    <property type="evidence" value="ECO:0007669"/>
    <property type="project" value="UniProtKB-SubCell"/>
</dbReference>
<keyword evidence="2" id="KW-0805">Transcription regulation</keyword>
<dbReference type="AlphaFoldDB" id="A0AAV3RVU2"/>
<comment type="caution">
    <text evidence="8">The sequence shown here is derived from an EMBL/GenBank/DDBJ whole genome shotgun (WGS) entry which is preliminary data.</text>
</comment>
<evidence type="ECO:0000313" key="8">
    <source>
        <dbReference type="EMBL" id="GAA0185377.1"/>
    </source>
</evidence>
<name>A0AAV3RVU2_LITER</name>
<dbReference type="PANTHER" id="PTHR16223">
    <property type="entry name" value="TRANSCRIPTION FACTOR BHLH83-RELATED"/>
    <property type="match status" value="1"/>
</dbReference>
<dbReference type="SMART" id="SM00353">
    <property type="entry name" value="HLH"/>
    <property type="match status" value="1"/>
</dbReference>
<accession>A0AAV3RVU2</accession>
<gene>
    <name evidence="8" type="ORF">LIER_32665</name>
</gene>
<dbReference type="GO" id="GO:0046983">
    <property type="term" value="F:protein dimerization activity"/>
    <property type="evidence" value="ECO:0007669"/>
    <property type="project" value="InterPro"/>
</dbReference>
<keyword evidence="5" id="KW-0539">Nucleus</keyword>
<feature type="region of interest" description="Disordered" evidence="6">
    <location>
        <begin position="239"/>
        <end position="272"/>
    </location>
</feature>
<organism evidence="8 9">
    <name type="scientific">Lithospermum erythrorhizon</name>
    <name type="common">Purple gromwell</name>
    <name type="synonym">Lithospermum officinale var. erythrorhizon</name>
    <dbReference type="NCBI Taxonomy" id="34254"/>
    <lineage>
        <taxon>Eukaryota</taxon>
        <taxon>Viridiplantae</taxon>
        <taxon>Streptophyta</taxon>
        <taxon>Embryophyta</taxon>
        <taxon>Tracheophyta</taxon>
        <taxon>Spermatophyta</taxon>
        <taxon>Magnoliopsida</taxon>
        <taxon>eudicotyledons</taxon>
        <taxon>Gunneridae</taxon>
        <taxon>Pentapetalae</taxon>
        <taxon>asterids</taxon>
        <taxon>lamiids</taxon>
        <taxon>Boraginales</taxon>
        <taxon>Boraginaceae</taxon>
        <taxon>Boraginoideae</taxon>
        <taxon>Lithospermeae</taxon>
        <taxon>Lithospermum</taxon>
    </lineage>
</organism>
<evidence type="ECO:0000256" key="5">
    <source>
        <dbReference type="ARBA" id="ARBA00023242"/>
    </source>
</evidence>
<reference evidence="8 9" key="1">
    <citation type="submission" date="2024-01" db="EMBL/GenBank/DDBJ databases">
        <title>The complete chloroplast genome sequence of Lithospermum erythrorhizon: insights into the phylogenetic relationship among Boraginaceae species and the maternal lineages of purple gromwells.</title>
        <authorList>
            <person name="Okada T."/>
            <person name="Watanabe K."/>
        </authorList>
    </citation>
    <scope>NUCLEOTIDE SEQUENCE [LARGE SCALE GENOMIC DNA]</scope>
</reference>
<keyword evidence="9" id="KW-1185">Reference proteome</keyword>
<dbReference type="SUPFAM" id="SSF47459">
    <property type="entry name" value="HLH, helix-loop-helix DNA-binding domain"/>
    <property type="match status" value="1"/>
</dbReference>
<dbReference type="CDD" id="cd11393">
    <property type="entry name" value="bHLH_AtbHLH_like"/>
    <property type="match status" value="1"/>
</dbReference>
<dbReference type="EMBL" id="BAABME010012664">
    <property type="protein sequence ID" value="GAA0185377.1"/>
    <property type="molecule type" value="Genomic_DNA"/>
</dbReference>
<dbReference type="InterPro" id="IPR045843">
    <property type="entry name" value="IND-like"/>
</dbReference>
<dbReference type="PROSITE" id="PS50888">
    <property type="entry name" value="BHLH"/>
    <property type="match status" value="1"/>
</dbReference>
<evidence type="ECO:0000313" key="9">
    <source>
        <dbReference type="Proteomes" id="UP001454036"/>
    </source>
</evidence>
<sequence>MFRQEPVSRNMSTNNNTMLFCSTTNFKNDNVGEGQLLMKGKDTMMMSSSDVFQQQQNSSGLTRYRSAPSTVFTSYLDGLHVTNTNSDSSQDGDHEAENMFSAFMGCSNGSSTNLGMQNLNDLQQYSSNLKQEMGEYDQQQNGLLTVENCQMAYETSTNGAYGGRIDEHQLQSSKISCGNSSNNLLRQSSSPAGFFAGYDISREIENFRSIGGSNSTSNGVNNQLNFTSFESTAPCFMPSIPEIRNESTGTGSSKDGKLRNGTNPNGRSYIPNSWIESSSTSLKRNLGGDLKFSSFSELENEKGDSRNVSHGLTHHLSLPKTSSEMAVIEKFLEFQQDNVIPCKIRAKRGFATHPRSIAERVRRTRISQRMKKLQELFPNMDKQANTADMLDLAVEHIKELQKQVHALKDIKSKCNCPK</sequence>
<evidence type="ECO:0000256" key="4">
    <source>
        <dbReference type="ARBA" id="ARBA00023163"/>
    </source>
</evidence>
<dbReference type="Proteomes" id="UP001454036">
    <property type="component" value="Unassembled WGS sequence"/>
</dbReference>
<dbReference type="PANTHER" id="PTHR16223:SF345">
    <property type="entry name" value="TRANSCRIPTION FACTOR BHLH130-LIKE"/>
    <property type="match status" value="1"/>
</dbReference>
<proteinExistence type="predicted"/>
<dbReference type="FunFam" id="4.10.280.10:FF:000021">
    <property type="entry name" value="Transcription factor bHLH130 family"/>
    <property type="match status" value="1"/>
</dbReference>
<dbReference type="InterPro" id="IPR036638">
    <property type="entry name" value="HLH_DNA-bd_sf"/>
</dbReference>
<feature type="domain" description="BHLH" evidence="7">
    <location>
        <begin position="350"/>
        <end position="400"/>
    </location>
</feature>
<feature type="compositionally biased region" description="Polar residues" evidence="6">
    <location>
        <begin position="260"/>
        <end position="272"/>
    </location>
</feature>
<comment type="subcellular location">
    <subcellularLocation>
        <location evidence="1">Nucleus</location>
    </subcellularLocation>
</comment>
<protein>
    <submittedName>
        <fullName evidence="8">Basic helix-loop-helix transcription factor</fullName>
    </submittedName>
</protein>
<dbReference type="InterPro" id="IPR045239">
    <property type="entry name" value="bHLH95_bHLH"/>
</dbReference>
<dbReference type="GO" id="GO:0000978">
    <property type="term" value="F:RNA polymerase II cis-regulatory region sequence-specific DNA binding"/>
    <property type="evidence" value="ECO:0007669"/>
    <property type="project" value="TreeGrafter"/>
</dbReference>
<evidence type="ECO:0000256" key="2">
    <source>
        <dbReference type="ARBA" id="ARBA00023015"/>
    </source>
</evidence>
<keyword evidence="3" id="KW-0238">DNA-binding</keyword>
<evidence type="ECO:0000256" key="1">
    <source>
        <dbReference type="ARBA" id="ARBA00004123"/>
    </source>
</evidence>
<dbReference type="Gene3D" id="4.10.280.10">
    <property type="entry name" value="Helix-loop-helix DNA-binding domain"/>
    <property type="match status" value="1"/>
</dbReference>
<keyword evidence="4" id="KW-0804">Transcription</keyword>
<evidence type="ECO:0000256" key="3">
    <source>
        <dbReference type="ARBA" id="ARBA00023125"/>
    </source>
</evidence>
<dbReference type="InterPro" id="IPR011598">
    <property type="entry name" value="bHLH_dom"/>
</dbReference>
<evidence type="ECO:0000256" key="6">
    <source>
        <dbReference type="SAM" id="MobiDB-lite"/>
    </source>
</evidence>
<dbReference type="GO" id="GO:0000981">
    <property type="term" value="F:DNA-binding transcription factor activity, RNA polymerase II-specific"/>
    <property type="evidence" value="ECO:0007669"/>
    <property type="project" value="TreeGrafter"/>
</dbReference>